<dbReference type="SUPFAM" id="SSF56300">
    <property type="entry name" value="Metallo-dependent phosphatases"/>
    <property type="match status" value="1"/>
</dbReference>
<dbReference type="GO" id="GO:0046872">
    <property type="term" value="F:metal ion binding"/>
    <property type="evidence" value="ECO:0007669"/>
    <property type="project" value="UniProtKB-KW"/>
</dbReference>
<feature type="transmembrane region" description="Helical" evidence="3">
    <location>
        <begin position="38"/>
        <end position="56"/>
    </location>
</feature>
<name>A0A840MJ46_9PROT</name>
<organism evidence="5 6">
    <name type="scientific">Chitinivorax tropicus</name>
    <dbReference type="NCBI Taxonomy" id="714531"/>
    <lineage>
        <taxon>Bacteria</taxon>
        <taxon>Pseudomonadati</taxon>
        <taxon>Pseudomonadota</taxon>
        <taxon>Betaproteobacteria</taxon>
        <taxon>Chitinivorax</taxon>
    </lineage>
</organism>
<protein>
    <recommendedName>
        <fullName evidence="4">Calcineurin-like phosphoesterase domain-containing protein</fullName>
    </recommendedName>
</protein>
<keyword evidence="2" id="KW-0378">Hydrolase</keyword>
<dbReference type="GO" id="GO:0008758">
    <property type="term" value="F:UDP-2,3-diacylglucosamine hydrolase activity"/>
    <property type="evidence" value="ECO:0007669"/>
    <property type="project" value="TreeGrafter"/>
</dbReference>
<gene>
    <name evidence="5" type="ORF">HNQ59_000471</name>
</gene>
<dbReference type="InterPro" id="IPR051158">
    <property type="entry name" value="Metallophosphoesterase_sf"/>
</dbReference>
<dbReference type="InterPro" id="IPR029052">
    <property type="entry name" value="Metallo-depent_PP-like"/>
</dbReference>
<dbReference type="CDD" id="cd07385">
    <property type="entry name" value="MPP_YkuE_C"/>
    <property type="match status" value="1"/>
</dbReference>
<proteinExistence type="predicted"/>
<dbReference type="GO" id="GO:0016020">
    <property type="term" value="C:membrane"/>
    <property type="evidence" value="ECO:0007669"/>
    <property type="project" value="GOC"/>
</dbReference>
<dbReference type="RefSeq" id="WP_184034666.1">
    <property type="nucleotide sequence ID" value="NZ_JACHHY010000002.1"/>
</dbReference>
<feature type="transmembrane region" description="Helical" evidence="3">
    <location>
        <begin position="68"/>
        <end position="101"/>
    </location>
</feature>
<keyword evidence="3" id="KW-0472">Membrane</keyword>
<feature type="domain" description="Calcineurin-like phosphoesterase" evidence="4">
    <location>
        <begin position="154"/>
        <end position="321"/>
    </location>
</feature>
<dbReference type="Gene3D" id="3.60.21.10">
    <property type="match status" value="1"/>
</dbReference>
<feature type="transmembrane region" description="Helical" evidence="3">
    <location>
        <begin position="107"/>
        <end position="128"/>
    </location>
</feature>
<keyword evidence="3" id="KW-1133">Transmembrane helix</keyword>
<dbReference type="Proteomes" id="UP000575898">
    <property type="component" value="Unassembled WGS sequence"/>
</dbReference>
<keyword evidence="1" id="KW-0479">Metal-binding</keyword>
<dbReference type="PANTHER" id="PTHR31302">
    <property type="entry name" value="TRANSMEMBRANE PROTEIN WITH METALLOPHOSPHOESTERASE DOMAIN-RELATED"/>
    <property type="match status" value="1"/>
</dbReference>
<dbReference type="Pfam" id="PF00149">
    <property type="entry name" value="Metallophos"/>
    <property type="match status" value="1"/>
</dbReference>
<sequence length="384" mass="41695">MRSPLFLLIAVSLITLLHLFVGWQLIPMLMLSEVGQWLAWAMVAAGSVLMPLGLLAPAIRYQSWSDRVAWIGLTSMGLFSSLLVLTLLRLVALGAAGWLAWPVSQPVLSYSAWLVVGLSVAMSVIGWVNARRRAAVIDVDIPLPNLPLALHGFTIAQITDIHVGPTIKHGYLSRIVSAVNHLEADLIAITGDLVDGRVPQLAKHTQPLAWLRAKHGVYFVTGNHEYYSGAHAWIDELKRLGLTVLMNEHVVIDHQGAALVVAGVTDYTAHHFDPSHRSDPHQAVAGAPIGAIKLLLAHQPRTAAVAAAAGFDLQLSGHTHGGQFFPWNWFVPLQQPFTAGLHRIGQLLIYISRGTGYWGPPKRFGAPSEITRLRLVPMAGTSKA</sequence>
<dbReference type="GO" id="GO:0009245">
    <property type="term" value="P:lipid A biosynthetic process"/>
    <property type="evidence" value="ECO:0007669"/>
    <property type="project" value="TreeGrafter"/>
</dbReference>
<dbReference type="PANTHER" id="PTHR31302:SF31">
    <property type="entry name" value="PHOSPHODIESTERASE YAEI"/>
    <property type="match status" value="1"/>
</dbReference>
<keyword evidence="3" id="KW-0812">Transmembrane</keyword>
<evidence type="ECO:0000256" key="3">
    <source>
        <dbReference type="SAM" id="Phobius"/>
    </source>
</evidence>
<evidence type="ECO:0000256" key="1">
    <source>
        <dbReference type="ARBA" id="ARBA00022723"/>
    </source>
</evidence>
<dbReference type="InterPro" id="IPR004843">
    <property type="entry name" value="Calcineurin-like_PHP"/>
</dbReference>
<accession>A0A840MJ46</accession>
<comment type="caution">
    <text evidence="5">The sequence shown here is derived from an EMBL/GenBank/DDBJ whole genome shotgun (WGS) entry which is preliminary data.</text>
</comment>
<evidence type="ECO:0000313" key="5">
    <source>
        <dbReference type="EMBL" id="MBB5017209.1"/>
    </source>
</evidence>
<dbReference type="EMBL" id="JACHHY010000002">
    <property type="protein sequence ID" value="MBB5017209.1"/>
    <property type="molecule type" value="Genomic_DNA"/>
</dbReference>
<dbReference type="AlphaFoldDB" id="A0A840MJ46"/>
<evidence type="ECO:0000259" key="4">
    <source>
        <dbReference type="Pfam" id="PF00149"/>
    </source>
</evidence>
<keyword evidence="6" id="KW-1185">Reference proteome</keyword>
<evidence type="ECO:0000313" key="6">
    <source>
        <dbReference type="Proteomes" id="UP000575898"/>
    </source>
</evidence>
<reference evidence="5 6" key="1">
    <citation type="submission" date="2020-08" db="EMBL/GenBank/DDBJ databases">
        <title>Genomic Encyclopedia of Type Strains, Phase IV (KMG-IV): sequencing the most valuable type-strain genomes for metagenomic binning, comparative biology and taxonomic classification.</title>
        <authorList>
            <person name="Goeker M."/>
        </authorList>
    </citation>
    <scope>NUCLEOTIDE SEQUENCE [LARGE SCALE GENOMIC DNA]</scope>
    <source>
        <strain evidence="5 6">DSM 27165</strain>
    </source>
</reference>
<evidence type="ECO:0000256" key="2">
    <source>
        <dbReference type="ARBA" id="ARBA00022801"/>
    </source>
</evidence>